<dbReference type="EMBL" id="FWEW01003871">
    <property type="protein sequence ID" value="SLM41501.1"/>
    <property type="molecule type" value="Genomic_DNA"/>
</dbReference>
<dbReference type="AlphaFoldDB" id="A0A1W5DEN6"/>
<dbReference type="PANTHER" id="PTHR47668:SF1">
    <property type="entry name" value="DIENELACTONE HYDROLASE DOMAIN-CONTAINING PROTEIN-RELATED"/>
    <property type="match status" value="1"/>
</dbReference>
<evidence type="ECO:0000313" key="1">
    <source>
        <dbReference type="EMBL" id="KAA6412563.1"/>
    </source>
</evidence>
<dbReference type="GO" id="GO:0016787">
    <property type="term" value="F:hydrolase activity"/>
    <property type="evidence" value="ECO:0007669"/>
    <property type="project" value="UniProtKB-KW"/>
</dbReference>
<dbReference type="Proteomes" id="UP000324767">
    <property type="component" value="Unassembled WGS sequence"/>
</dbReference>
<accession>A0A1W5DEN6</accession>
<dbReference type="Proteomes" id="UP000192927">
    <property type="component" value="Unassembled WGS sequence"/>
</dbReference>
<evidence type="ECO:0000313" key="2">
    <source>
        <dbReference type="EMBL" id="SLM41501.1"/>
    </source>
</evidence>
<dbReference type="PANTHER" id="PTHR47668">
    <property type="entry name" value="DIENELACTONE HYDROLASE FAMILY PROTEIN (AFU_ORTHOLOGUE AFUA_6G01940)"/>
    <property type="match status" value="1"/>
</dbReference>
<reference evidence="2" key="1">
    <citation type="submission" date="2017-03" db="EMBL/GenBank/DDBJ databases">
        <authorList>
            <person name="Afonso C.L."/>
            <person name="Miller P.J."/>
            <person name="Scott M.A."/>
            <person name="Spackman E."/>
            <person name="Goraichik I."/>
            <person name="Dimitrov K.M."/>
            <person name="Suarez D.L."/>
            <person name="Swayne D.E."/>
        </authorList>
    </citation>
    <scope>NUCLEOTIDE SEQUENCE [LARGE SCALE GENOMIC DNA]</scope>
</reference>
<evidence type="ECO:0000313" key="3">
    <source>
        <dbReference type="Proteomes" id="UP000192927"/>
    </source>
</evidence>
<sequence>MVVKEYAKVLSSKSKVGHVETYETMFHGWMGARANLEDEANEKEFVRGYKQVAEFFAKYL</sequence>
<reference evidence="3" key="2">
    <citation type="submission" date="2017-03" db="EMBL/GenBank/DDBJ databases">
        <authorList>
            <person name="Sharma R."/>
            <person name="Thines M."/>
        </authorList>
    </citation>
    <scope>NUCLEOTIDE SEQUENCE [LARGE SCALE GENOMIC DNA]</scope>
</reference>
<keyword evidence="2" id="KW-0378">Hydrolase</keyword>
<organism evidence="2 3">
    <name type="scientific">Lasallia pustulata</name>
    <dbReference type="NCBI Taxonomy" id="136370"/>
    <lineage>
        <taxon>Eukaryota</taxon>
        <taxon>Fungi</taxon>
        <taxon>Dikarya</taxon>
        <taxon>Ascomycota</taxon>
        <taxon>Pezizomycotina</taxon>
        <taxon>Lecanoromycetes</taxon>
        <taxon>OSLEUM clade</taxon>
        <taxon>Umbilicariomycetidae</taxon>
        <taxon>Umbilicariales</taxon>
        <taxon>Umbilicariaceae</taxon>
        <taxon>Lasallia</taxon>
    </lineage>
</organism>
<proteinExistence type="predicted"/>
<keyword evidence="3" id="KW-1185">Reference proteome</keyword>
<dbReference type="OrthoDB" id="2147163at2759"/>
<name>A0A1W5DEN6_9LECA</name>
<dbReference type="EMBL" id="VXIT01000005">
    <property type="protein sequence ID" value="KAA6412563.1"/>
    <property type="molecule type" value="Genomic_DNA"/>
</dbReference>
<gene>
    <name evidence="1" type="ORF">FRX48_03554</name>
</gene>
<evidence type="ECO:0000313" key="4">
    <source>
        <dbReference type="Proteomes" id="UP000324767"/>
    </source>
</evidence>
<reference evidence="1 4" key="3">
    <citation type="submission" date="2019-09" db="EMBL/GenBank/DDBJ databases">
        <title>The hologenome of the rock-dwelling lichen Lasallia pustulata.</title>
        <authorList>
            <person name="Greshake Tzovaras B."/>
            <person name="Segers F."/>
            <person name="Bicker A."/>
            <person name="Dal Grande F."/>
            <person name="Otte J."/>
            <person name="Hankeln T."/>
            <person name="Schmitt I."/>
            <person name="Ebersberger I."/>
        </authorList>
    </citation>
    <scope>NUCLEOTIDE SEQUENCE [LARGE SCALE GENOMIC DNA]</scope>
    <source>
        <strain evidence="1">A1-1</strain>
    </source>
</reference>
<protein>
    <submittedName>
        <fullName evidence="1 2">Dienelactone hydrolase</fullName>
    </submittedName>
</protein>